<comment type="caution">
    <text evidence="1">The sequence shown here is derived from an EMBL/GenBank/DDBJ whole genome shotgun (WGS) entry which is preliminary data.</text>
</comment>
<reference evidence="1 2" key="1">
    <citation type="submission" date="2017-11" db="EMBL/GenBank/DDBJ databases">
        <authorList>
            <person name="Han C.G."/>
        </authorList>
    </citation>
    <scope>NUCLEOTIDE SEQUENCE [LARGE SCALE GENOMIC DNA]</scope>
    <source>
        <strain evidence="1 2">A8</strain>
    </source>
</reference>
<organism evidence="1 2">
    <name type="scientific">Klebsiella variicola</name>
    <dbReference type="NCBI Taxonomy" id="244366"/>
    <lineage>
        <taxon>Bacteria</taxon>
        <taxon>Pseudomonadati</taxon>
        <taxon>Pseudomonadota</taxon>
        <taxon>Gammaproteobacteria</taxon>
        <taxon>Enterobacterales</taxon>
        <taxon>Enterobacteriaceae</taxon>
        <taxon>Klebsiella/Raoultella group</taxon>
        <taxon>Klebsiella</taxon>
        <taxon>Klebsiella pneumoniae complex</taxon>
    </lineage>
</organism>
<protein>
    <submittedName>
        <fullName evidence="1">Conjugal transfer protein TraV</fullName>
    </submittedName>
</protein>
<sequence>MGPRAIMEATNNHDDLKYLKKEGDEGKQDIA</sequence>
<gene>
    <name evidence="1" type="ORF">CWN47_16045</name>
</gene>
<proteinExistence type="predicted"/>
<feature type="non-terminal residue" evidence="1">
    <location>
        <position position="31"/>
    </location>
</feature>
<dbReference type="AlphaFoldDB" id="A0A2N4Z0G0"/>
<evidence type="ECO:0000313" key="1">
    <source>
        <dbReference type="EMBL" id="PLM93967.1"/>
    </source>
</evidence>
<reference evidence="1 2" key="2">
    <citation type="submission" date="2018-01" db="EMBL/GenBank/DDBJ databases">
        <title>Genomic study of Klebsiella pneumoniae.</title>
        <authorList>
            <person name="Yang Y."/>
            <person name="Bicalho R."/>
        </authorList>
    </citation>
    <scope>NUCLEOTIDE SEQUENCE [LARGE SCALE GENOMIC DNA]</scope>
    <source>
        <strain evidence="1 2">A8</strain>
    </source>
</reference>
<accession>A0A2N4Z0G0</accession>
<dbReference type="EMBL" id="PIDP01000538">
    <property type="protein sequence ID" value="PLM93967.1"/>
    <property type="molecule type" value="Genomic_DNA"/>
</dbReference>
<evidence type="ECO:0000313" key="2">
    <source>
        <dbReference type="Proteomes" id="UP000234412"/>
    </source>
</evidence>
<dbReference type="Proteomes" id="UP000234412">
    <property type="component" value="Unassembled WGS sequence"/>
</dbReference>
<name>A0A2N4Z0G0_KLEVA</name>